<evidence type="ECO:0000256" key="1">
    <source>
        <dbReference type="ARBA" id="ARBA00004177"/>
    </source>
</evidence>
<keyword evidence="3" id="KW-0813">Transport</keyword>
<dbReference type="OMA" id="RVEVCKN"/>
<evidence type="ECO:0000256" key="4">
    <source>
        <dbReference type="ARBA" id="ARBA00022753"/>
    </source>
</evidence>
<dbReference type="EnsemblMetazoa" id="OVOC11918.1">
    <property type="protein sequence ID" value="OVOC11918.1"/>
    <property type="gene ID" value="WBGene00248727"/>
</dbReference>
<reference evidence="6" key="2">
    <citation type="submission" date="2022-06" db="UniProtKB">
        <authorList>
            <consortium name="EnsemblMetazoa"/>
        </authorList>
    </citation>
    <scope>IDENTIFICATION</scope>
</reference>
<dbReference type="PANTHER" id="PTHR13673">
    <property type="entry name" value="ESOPHAGEAL CANCER ASSOCIATED PROTEIN"/>
    <property type="match status" value="1"/>
</dbReference>
<reference evidence="7" key="1">
    <citation type="submission" date="2013-10" db="EMBL/GenBank/DDBJ databases">
        <title>Genome sequencing of Onchocerca volvulus.</title>
        <authorList>
            <person name="Cotton J."/>
            <person name="Tsai J."/>
            <person name="Stanley E."/>
            <person name="Tracey A."/>
            <person name="Holroyd N."/>
            <person name="Lustigman S."/>
            <person name="Berriman M."/>
        </authorList>
    </citation>
    <scope>NUCLEOTIDE SEQUENCE</scope>
</reference>
<dbReference type="GO" id="GO:0032456">
    <property type="term" value="P:endocytic recycling"/>
    <property type="evidence" value="ECO:0007669"/>
    <property type="project" value="InterPro"/>
</dbReference>
<keyword evidence="5" id="KW-0653">Protein transport</keyword>
<comment type="subcellular location">
    <subcellularLocation>
        <location evidence="1">Endosome</location>
    </subcellularLocation>
</comment>
<evidence type="ECO:0000256" key="2">
    <source>
        <dbReference type="ARBA" id="ARBA00010704"/>
    </source>
</evidence>
<evidence type="ECO:0000313" key="6">
    <source>
        <dbReference type="EnsemblMetazoa" id="OVOC11918.1"/>
    </source>
</evidence>
<protein>
    <submittedName>
        <fullName evidence="6">Uncharacterized protein</fullName>
    </submittedName>
</protein>
<dbReference type="Proteomes" id="UP000024404">
    <property type="component" value="Unassembled WGS sequence"/>
</dbReference>
<organism evidence="6 7">
    <name type="scientific">Onchocerca volvulus</name>
    <dbReference type="NCBI Taxonomy" id="6282"/>
    <lineage>
        <taxon>Eukaryota</taxon>
        <taxon>Metazoa</taxon>
        <taxon>Ecdysozoa</taxon>
        <taxon>Nematoda</taxon>
        <taxon>Chromadorea</taxon>
        <taxon>Rhabditida</taxon>
        <taxon>Spirurina</taxon>
        <taxon>Spiruromorpha</taxon>
        <taxon>Filarioidea</taxon>
        <taxon>Onchocercidae</taxon>
        <taxon>Onchocerca</taxon>
    </lineage>
</organism>
<evidence type="ECO:0000313" key="7">
    <source>
        <dbReference type="Proteomes" id="UP000024404"/>
    </source>
</evidence>
<evidence type="ECO:0000256" key="5">
    <source>
        <dbReference type="ARBA" id="ARBA00022927"/>
    </source>
</evidence>
<keyword evidence="4" id="KW-0967">Endosome</keyword>
<name>A0A8R1XN73_ONCVO</name>
<dbReference type="GO" id="GO:0005768">
    <property type="term" value="C:endosome"/>
    <property type="evidence" value="ECO:0007669"/>
    <property type="project" value="UniProtKB-SubCell"/>
</dbReference>
<sequence length="936" mass="107438">MKDGLFNDSLVIWKWKARRRSWQREAETWACSRAVVLIDPLIPLRKSNDTAKKLEVKQSEIPEFADPLGATVEDHKTNTIFTEDLSIFSKRKEEPKLANTLVSKEEEIITITEKDLPGFIPWSSKKQDILKSFSDASDSKISSLYCVPDLKKTDLSFVNRAAQRLEQLEDVSGLKKFSDQSQEENLTKINELRKNLELAWAREKKIESINLAVEVANILGLASAVNLYPRQFVFVTDILDEFGYLVYDRLYKKANKERAETGLNQLSDNFAMDDVPKQTRDVARNWFCKIGEITEFLPRFYVETALIGCIRFLDAESLSVNLLRLAKIPMFLSNPLVSCYARVYLCRVAMRLTPNDRALHWRCLNDCIHTISNQSMPALMPALEWIIQCAAYNATTYDELQTLWNLCEDNEKRSTFLLPFLLAMPSDYLSQHAFSACKLIVVGENVTCTELCVFGKRLMENNIKEELRRVILKNCWQKVIHLIRIRDFIECTIVWIEFAARYFTLNEVDVMLETIIKRITLDKKYEAFMDELLCIVEKLTQWIDEMKDLIVLHHFQTLVDLFRNSQLRGNCAIIILSAFIRSCELASTSDFQLATQILDICKMLHDSLNALSTDEEKQRASFYIIRALDRFKLEADPERALDFFVDARAAFSNLDSVIANLATKVCALGLYVVRQGRISRAGETFLRACIAYIFITTASLSNSAIKIEIYIQAGMLSLISNSLPQADAILKCSIEVLATAHDLKVPIYHSVCSSFLAFLVLVPDPPNKNPLYMFNAFLNAIARYPWQNKSLERGRILLECICYLSVMNQSELPYHVMHGGVQSNDTLYGGTKEFMELIEEKCEMVMGRLEDIYKQDREKLSLLAVEILEVIISLGDIGALATLIIELYGDCIATSELRKRRELILRKIQKFGRKNTELERLYEQLYSMEYSTSKKE</sequence>
<proteinExistence type="inferred from homology"/>
<keyword evidence="7" id="KW-1185">Reference proteome</keyword>
<dbReference type="AlphaFoldDB" id="A0A8R1XN73"/>
<dbReference type="InterPro" id="IPR029705">
    <property type="entry name" value="VPS35L"/>
</dbReference>
<dbReference type="GO" id="GO:0015031">
    <property type="term" value="P:protein transport"/>
    <property type="evidence" value="ECO:0007669"/>
    <property type="project" value="UniProtKB-KW"/>
</dbReference>
<evidence type="ECO:0000256" key="3">
    <source>
        <dbReference type="ARBA" id="ARBA00022448"/>
    </source>
</evidence>
<accession>A0A8R1XN73</accession>
<dbReference type="PANTHER" id="PTHR13673:SF0">
    <property type="entry name" value="VPS35 ENDOSOMAL PROTEIN-SORTING FACTOR-LIKE"/>
    <property type="match status" value="1"/>
</dbReference>
<comment type="similarity">
    <text evidence="2">Belongs to the VPS35L family.</text>
</comment>
<dbReference type="EMBL" id="CMVM020000016">
    <property type="status" value="NOT_ANNOTATED_CDS"/>
    <property type="molecule type" value="Genomic_DNA"/>
</dbReference>